<evidence type="ECO:0000256" key="1">
    <source>
        <dbReference type="ARBA" id="ARBA00008791"/>
    </source>
</evidence>
<dbReference type="SUPFAM" id="SSF52402">
    <property type="entry name" value="Adenine nucleotide alpha hydrolases-like"/>
    <property type="match status" value="2"/>
</dbReference>
<evidence type="ECO:0000313" key="4">
    <source>
        <dbReference type="Proteomes" id="UP001501126"/>
    </source>
</evidence>
<comment type="caution">
    <text evidence="3">The sequence shown here is derived from an EMBL/GenBank/DDBJ whole genome shotgun (WGS) entry which is preliminary data.</text>
</comment>
<protein>
    <submittedName>
        <fullName evidence="3">Universal stress protein</fullName>
    </submittedName>
</protein>
<dbReference type="PRINTS" id="PR01438">
    <property type="entry name" value="UNVRSLSTRESS"/>
</dbReference>
<comment type="similarity">
    <text evidence="1">Belongs to the universal stress protein A family.</text>
</comment>
<evidence type="ECO:0000313" key="3">
    <source>
        <dbReference type="EMBL" id="GAA0876805.1"/>
    </source>
</evidence>
<feature type="domain" description="UspA" evidence="2">
    <location>
        <begin position="1"/>
        <end position="144"/>
    </location>
</feature>
<dbReference type="EMBL" id="BAAAFH010000022">
    <property type="protein sequence ID" value="GAA0876805.1"/>
    <property type="molecule type" value="Genomic_DNA"/>
</dbReference>
<accession>A0ABN1MV78</accession>
<dbReference type="CDD" id="cd00293">
    <property type="entry name" value="USP-like"/>
    <property type="match status" value="2"/>
</dbReference>
<name>A0ABN1MV78_9FLAO</name>
<evidence type="ECO:0000259" key="2">
    <source>
        <dbReference type="Pfam" id="PF00582"/>
    </source>
</evidence>
<dbReference type="Gene3D" id="3.40.50.620">
    <property type="entry name" value="HUPs"/>
    <property type="match status" value="2"/>
</dbReference>
<keyword evidence="4" id="KW-1185">Reference proteome</keyword>
<dbReference type="RefSeq" id="WP_343790403.1">
    <property type="nucleotide sequence ID" value="NZ_BAAAFH010000022.1"/>
</dbReference>
<gene>
    <name evidence="3" type="ORF">GCM10009118_32150</name>
</gene>
<dbReference type="InterPro" id="IPR014729">
    <property type="entry name" value="Rossmann-like_a/b/a_fold"/>
</dbReference>
<feature type="domain" description="UspA" evidence="2">
    <location>
        <begin position="152"/>
        <end position="276"/>
    </location>
</feature>
<dbReference type="InterPro" id="IPR006015">
    <property type="entry name" value="Universal_stress_UspA"/>
</dbReference>
<organism evidence="3 4">
    <name type="scientific">Wandonia haliotis</name>
    <dbReference type="NCBI Taxonomy" id="574963"/>
    <lineage>
        <taxon>Bacteria</taxon>
        <taxon>Pseudomonadati</taxon>
        <taxon>Bacteroidota</taxon>
        <taxon>Flavobacteriia</taxon>
        <taxon>Flavobacteriales</taxon>
        <taxon>Crocinitomicaceae</taxon>
        <taxon>Wandonia</taxon>
    </lineage>
</organism>
<dbReference type="Proteomes" id="UP001501126">
    <property type="component" value="Unassembled WGS sequence"/>
</dbReference>
<sequence>MKKILVPTDFSEFALNACKLAASIAKKTEAEVYFLHVATMPTYESGILPFQTQQDMAEGIHILKMIKKHFADLFAMDFLKGVKCIEAVSFDGVYESITDQAKKHGIDLIVMGTHGTSGFVSDYFIGSNTDKVVRMSEVPVIAIKDEVENNTFEHILFAGDFSEKIDQSFAPIKEFAELFDAKLELLHVVTKGEFFYTGPLTKRMNEFAESQGLKKYECHVFNAESVQTGINEFASMHDVDLICTVTSGRRGLALLFNGSVTTDIVNKVHRPVLTVKVK</sequence>
<proteinExistence type="inferred from homology"/>
<dbReference type="InterPro" id="IPR006016">
    <property type="entry name" value="UspA"/>
</dbReference>
<dbReference type="Pfam" id="PF00582">
    <property type="entry name" value="Usp"/>
    <property type="match status" value="2"/>
</dbReference>
<dbReference type="PANTHER" id="PTHR46268:SF6">
    <property type="entry name" value="UNIVERSAL STRESS PROTEIN UP12"/>
    <property type="match status" value="1"/>
</dbReference>
<reference evidence="3 4" key="1">
    <citation type="journal article" date="2019" name="Int. J. Syst. Evol. Microbiol.">
        <title>The Global Catalogue of Microorganisms (GCM) 10K type strain sequencing project: providing services to taxonomists for standard genome sequencing and annotation.</title>
        <authorList>
            <consortium name="The Broad Institute Genomics Platform"/>
            <consortium name="The Broad Institute Genome Sequencing Center for Infectious Disease"/>
            <person name="Wu L."/>
            <person name="Ma J."/>
        </authorList>
    </citation>
    <scope>NUCLEOTIDE SEQUENCE [LARGE SCALE GENOMIC DNA]</scope>
    <source>
        <strain evidence="3 4">JCM 16083</strain>
    </source>
</reference>
<dbReference type="PANTHER" id="PTHR46268">
    <property type="entry name" value="STRESS RESPONSE PROTEIN NHAX"/>
    <property type="match status" value="1"/>
</dbReference>